<comment type="caution">
    <text evidence="1">The sequence shown here is derived from an EMBL/GenBank/DDBJ whole genome shotgun (WGS) entry which is preliminary data.</text>
</comment>
<evidence type="ECO:0000313" key="2">
    <source>
        <dbReference type="Proteomes" id="UP000477285"/>
    </source>
</evidence>
<organism evidence="1 2">
    <name type="scientific">Blautia wexlerae</name>
    <dbReference type="NCBI Taxonomy" id="418240"/>
    <lineage>
        <taxon>Bacteria</taxon>
        <taxon>Bacillati</taxon>
        <taxon>Bacillota</taxon>
        <taxon>Clostridia</taxon>
        <taxon>Lachnospirales</taxon>
        <taxon>Lachnospiraceae</taxon>
        <taxon>Blautia</taxon>
    </lineage>
</organism>
<name>A0A6L8T864_9FIRM</name>
<gene>
    <name evidence="1" type="ORF">GT728_21615</name>
</gene>
<reference evidence="1 2" key="1">
    <citation type="journal article" date="2019" name="Nat. Med.">
        <title>A library of human gut bacterial isolates paired with longitudinal multiomics data enables mechanistic microbiome research.</title>
        <authorList>
            <person name="Poyet M."/>
            <person name="Groussin M."/>
            <person name="Gibbons S.M."/>
            <person name="Avila-Pacheco J."/>
            <person name="Jiang X."/>
            <person name="Kearney S.M."/>
            <person name="Perrotta A.R."/>
            <person name="Berdy B."/>
            <person name="Zhao S."/>
            <person name="Lieberman T.D."/>
            <person name="Swanson P.K."/>
            <person name="Smith M."/>
            <person name="Roesemann S."/>
            <person name="Alexander J.E."/>
            <person name="Rich S.A."/>
            <person name="Livny J."/>
            <person name="Vlamakis H."/>
            <person name="Clish C."/>
            <person name="Bullock K."/>
            <person name="Deik A."/>
            <person name="Scott J."/>
            <person name="Pierce K.A."/>
            <person name="Xavier R.J."/>
            <person name="Alm E.J."/>
        </authorList>
    </citation>
    <scope>NUCLEOTIDE SEQUENCE [LARGE SCALE GENOMIC DNA]</scope>
    <source>
        <strain evidence="1 2">BIOML-A1</strain>
    </source>
</reference>
<evidence type="ECO:0000313" key="1">
    <source>
        <dbReference type="EMBL" id="MZL35679.1"/>
    </source>
</evidence>
<proteinExistence type="predicted"/>
<dbReference type="EMBL" id="WWVQ01000142">
    <property type="protein sequence ID" value="MZL35679.1"/>
    <property type="molecule type" value="Genomic_DNA"/>
</dbReference>
<dbReference type="AlphaFoldDB" id="A0A6L8T864"/>
<dbReference type="Proteomes" id="UP000477285">
    <property type="component" value="Unassembled WGS sequence"/>
</dbReference>
<protein>
    <submittedName>
        <fullName evidence="1">IS66 family insertion sequence element accessory protein TnpB</fullName>
    </submittedName>
</protein>
<dbReference type="RefSeq" id="WP_159430625.1">
    <property type="nucleotide sequence ID" value="NZ_WWVJ01000172.1"/>
</dbReference>
<sequence length="99" mass="11037">MSVSEWCQMNSITTANYYYRMAQVRKACLDSFPEEGAEQSIVPVPMNLVASDNYSLKETPQICEESFIDVSSHGISFRITEKTSNSLIAKVLGVLAHVE</sequence>
<accession>A0A6L8T864</accession>